<keyword evidence="1" id="KW-0812">Transmembrane</keyword>
<accession>A0A7C2CL43</accession>
<dbReference type="EMBL" id="DTDV01000023">
    <property type="protein sequence ID" value="HGK24623.1"/>
    <property type="molecule type" value="Genomic_DNA"/>
</dbReference>
<dbReference type="RefSeq" id="WP_149122358.1">
    <property type="nucleotide sequence ID" value="NZ_VTFL01000001.1"/>
</dbReference>
<proteinExistence type="predicted"/>
<protein>
    <submittedName>
        <fullName evidence="2">Uncharacterized protein</fullName>
    </submittedName>
</protein>
<name>A0A7C2CL43_DICTH</name>
<feature type="transmembrane region" description="Helical" evidence="1">
    <location>
        <begin position="33"/>
        <end position="53"/>
    </location>
</feature>
<sequence>MDFYRGVLVILFMGLILEIVVFIHYFSKWFFPFEFYLNVFNFVLTVGGIFAVIRHMIKTIRRG</sequence>
<evidence type="ECO:0000313" key="2">
    <source>
        <dbReference type="EMBL" id="HGK24623.1"/>
    </source>
</evidence>
<reference evidence="2" key="1">
    <citation type="journal article" date="2020" name="mSystems">
        <title>Genome- and Community-Level Interaction Insights into Carbon Utilization and Element Cycling Functions of Hydrothermarchaeota in Hydrothermal Sediment.</title>
        <authorList>
            <person name="Zhou Z."/>
            <person name="Liu Y."/>
            <person name="Xu W."/>
            <person name="Pan J."/>
            <person name="Luo Z.H."/>
            <person name="Li M."/>
        </authorList>
    </citation>
    <scope>NUCLEOTIDE SEQUENCE [LARGE SCALE GENOMIC DNA]</scope>
    <source>
        <strain evidence="2">SpSt-70</strain>
    </source>
</reference>
<organism evidence="2">
    <name type="scientific">Dictyoglomus thermophilum</name>
    <dbReference type="NCBI Taxonomy" id="14"/>
    <lineage>
        <taxon>Bacteria</taxon>
        <taxon>Pseudomonadati</taxon>
        <taxon>Dictyoglomota</taxon>
        <taxon>Dictyoglomia</taxon>
        <taxon>Dictyoglomales</taxon>
        <taxon>Dictyoglomaceae</taxon>
        <taxon>Dictyoglomus</taxon>
    </lineage>
</organism>
<dbReference type="AlphaFoldDB" id="A0A7C2CL43"/>
<comment type="caution">
    <text evidence="2">The sequence shown here is derived from an EMBL/GenBank/DDBJ whole genome shotgun (WGS) entry which is preliminary data.</text>
</comment>
<keyword evidence="1" id="KW-1133">Transmembrane helix</keyword>
<gene>
    <name evidence="2" type="ORF">ENU78_09410</name>
</gene>
<feature type="transmembrane region" description="Helical" evidence="1">
    <location>
        <begin position="7"/>
        <end position="27"/>
    </location>
</feature>
<evidence type="ECO:0000256" key="1">
    <source>
        <dbReference type="SAM" id="Phobius"/>
    </source>
</evidence>
<keyword evidence="1" id="KW-0472">Membrane</keyword>